<dbReference type="Gene3D" id="3.90.550.10">
    <property type="entry name" value="Spore Coat Polysaccharide Biosynthesis Protein SpsA, Chain A"/>
    <property type="match status" value="1"/>
</dbReference>
<protein>
    <recommendedName>
        <fullName evidence="5">Phosphoenolpyruvate guanylyltransferase</fullName>
        <shortName evidence="5">PEP guanylyltransferase</shortName>
        <ecNumber evidence="5">2.7.7.105</ecNumber>
    </recommendedName>
</protein>
<keyword evidence="2 5" id="KW-0548">Nucleotidyltransferase</keyword>
<comment type="similarity">
    <text evidence="5">Belongs to the CofC family.</text>
</comment>
<evidence type="ECO:0000256" key="6">
    <source>
        <dbReference type="SAM" id="MobiDB-lite"/>
    </source>
</evidence>
<dbReference type="NCBIfam" id="TIGR03552">
    <property type="entry name" value="F420_cofC"/>
    <property type="match status" value="1"/>
</dbReference>
<dbReference type="SUPFAM" id="SSF53448">
    <property type="entry name" value="Nucleotide-diphospho-sugar transferases"/>
    <property type="match status" value="1"/>
</dbReference>
<dbReference type="InterPro" id="IPR029044">
    <property type="entry name" value="Nucleotide-diphossugar_trans"/>
</dbReference>
<dbReference type="HAMAP" id="MF_02114">
    <property type="entry name" value="CofC"/>
    <property type="match status" value="1"/>
</dbReference>
<dbReference type="UniPathway" id="UPA00071"/>
<dbReference type="PANTHER" id="PTHR40392">
    <property type="entry name" value="2-PHOSPHO-L-LACTATE GUANYLYLTRANSFERASE"/>
    <property type="match status" value="1"/>
</dbReference>
<feature type="binding site" evidence="5">
    <location>
        <position position="138"/>
    </location>
    <ligand>
        <name>phosphoenolpyruvate</name>
        <dbReference type="ChEBI" id="CHEBI:58702"/>
    </ligand>
</feature>
<accession>A0A2T0VI27</accession>
<sequence>MTGWIVVIPVKGTELAKSRLEVSRETRSALALAFALDTVRAVLAAEQVAEVLVVTASEVVDSAVRALGAGSMRESDAAGLNRSIEQAIAVAERNNPGAPVAVLLGDLPALQPQDLDAALVAAAAHPRAMVADAAGVGTVLLCARDVGTHAVRFGGRSRAAHLAEGYVELAVDVRSGLRRDIDTVEDLTAARALPLGAETRRVLERHAIAGSANPTGASTGSAIPKGASAGSAIPKGATPSS</sequence>
<dbReference type="OrthoDB" id="9151145at2"/>
<feature type="binding site" evidence="5">
    <location>
        <position position="157"/>
    </location>
    <ligand>
        <name>phosphoenolpyruvate</name>
        <dbReference type="ChEBI" id="CHEBI:58702"/>
    </ligand>
</feature>
<evidence type="ECO:0000313" key="8">
    <source>
        <dbReference type="Proteomes" id="UP000237983"/>
    </source>
</evidence>
<keyword evidence="1 5" id="KW-0808">Transferase</keyword>
<proteinExistence type="inferred from homology"/>
<evidence type="ECO:0000256" key="3">
    <source>
        <dbReference type="ARBA" id="ARBA00022741"/>
    </source>
</evidence>
<evidence type="ECO:0000313" key="7">
    <source>
        <dbReference type="EMBL" id="PRY69890.1"/>
    </source>
</evidence>
<comment type="pathway">
    <text evidence="5">Cofactor biosynthesis; coenzyme F420 biosynthesis.</text>
</comment>
<dbReference type="InterPro" id="IPR002835">
    <property type="entry name" value="CofC"/>
</dbReference>
<dbReference type="RefSeq" id="WP_106208621.1">
    <property type="nucleotide sequence ID" value="NZ_PVTL01000001.1"/>
</dbReference>
<keyword evidence="4 5" id="KW-0342">GTP-binding</keyword>
<evidence type="ECO:0000256" key="4">
    <source>
        <dbReference type="ARBA" id="ARBA00023134"/>
    </source>
</evidence>
<evidence type="ECO:0000256" key="2">
    <source>
        <dbReference type="ARBA" id="ARBA00022695"/>
    </source>
</evidence>
<dbReference type="AlphaFoldDB" id="A0A2T0VI27"/>
<comment type="caution">
    <text evidence="7">The sequence shown here is derived from an EMBL/GenBank/DDBJ whole genome shotgun (WGS) entry which is preliminary data.</text>
</comment>
<reference evidence="7 8" key="1">
    <citation type="submission" date="2018-03" db="EMBL/GenBank/DDBJ databases">
        <title>Genomic Encyclopedia of Type Strains, Phase III (KMG-III): the genomes of soil and plant-associated and newly described type strains.</title>
        <authorList>
            <person name="Whitman W."/>
        </authorList>
    </citation>
    <scope>NUCLEOTIDE SEQUENCE [LARGE SCALE GENOMIC DNA]</scope>
    <source>
        <strain evidence="7 8">CGMCC 1.12484</strain>
    </source>
</reference>
<dbReference type="GO" id="GO:0052645">
    <property type="term" value="P:F420-0 metabolic process"/>
    <property type="evidence" value="ECO:0007669"/>
    <property type="project" value="UniProtKB-UniRule"/>
</dbReference>
<feature type="compositionally biased region" description="Polar residues" evidence="6">
    <location>
        <begin position="212"/>
        <end position="221"/>
    </location>
</feature>
<dbReference type="EMBL" id="PVTL01000001">
    <property type="protein sequence ID" value="PRY69890.1"/>
    <property type="molecule type" value="Genomic_DNA"/>
</dbReference>
<feature type="region of interest" description="Disordered" evidence="6">
    <location>
        <begin position="208"/>
        <end position="241"/>
    </location>
</feature>
<name>A0A2T0VI27_9MICO</name>
<comment type="function">
    <text evidence="5">Guanylyltransferase that catalyzes the activation of phosphoenolpyruvate (PEP) as enolpyruvoyl-2-diphospho-5'-guanosine, via the condensation of PEP with GTP. It is involved in the biosynthesis of coenzyme F420, a hydride carrier cofactor.</text>
</comment>
<evidence type="ECO:0000256" key="5">
    <source>
        <dbReference type="HAMAP-Rule" id="MF_02114"/>
    </source>
</evidence>
<dbReference type="GO" id="GO:0005525">
    <property type="term" value="F:GTP binding"/>
    <property type="evidence" value="ECO:0007669"/>
    <property type="project" value="UniProtKB-KW"/>
</dbReference>
<dbReference type="PANTHER" id="PTHR40392:SF1">
    <property type="entry name" value="2-PHOSPHO-L-LACTATE GUANYLYLTRANSFERASE"/>
    <property type="match status" value="1"/>
</dbReference>
<keyword evidence="8" id="KW-1185">Reference proteome</keyword>
<organism evidence="7 8">
    <name type="scientific">Glaciihabitans tibetensis</name>
    <dbReference type="NCBI Taxonomy" id="1266600"/>
    <lineage>
        <taxon>Bacteria</taxon>
        <taxon>Bacillati</taxon>
        <taxon>Actinomycetota</taxon>
        <taxon>Actinomycetes</taxon>
        <taxon>Micrococcales</taxon>
        <taxon>Microbacteriaceae</taxon>
        <taxon>Glaciihabitans</taxon>
    </lineage>
</organism>
<dbReference type="Proteomes" id="UP000237983">
    <property type="component" value="Unassembled WGS sequence"/>
</dbReference>
<comment type="catalytic activity">
    <reaction evidence="5">
        <text>phosphoenolpyruvate + GTP + H(+) = enolpyruvoyl-2-diphospho-5'-guanosine + diphosphate</text>
        <dbReference type="Rhea" id="RHEA:30519"/>
        <dbReference type="ChEBI" id="CHEBI:15378"/>
        <dbReference type="ChEBI" id="CHEBI:33019"/>
        <dbReference type="ChEBI" id="CHEBI:37565"/>
        <dbReference type="ChEBI" id="CHEBI:58702"/>
        <dbReference type="ChEBI" id="CHEBI:143701"/>
        <dbReference type="EC" id="2.7.7.105"/>
    </reaction>
</comment>
<dbReference type="GO" id="GO:0043814">
    <property type="term" value="F:phospholactate guanylyltransferase activity"/>
    <property type="evidence" value="ECO:0007669"/>
    <property type="project" value="InterPro"/>
</dbReference>
<evidence type="ECO:0000256" key="1">
    <source>
        <dbReference type="ARBA" id="ARBA00022679"/>
    </source>
</evidence>
<keyword evidence="3 5" id="KW-0547">Nucleotide-binding</keyword>
<dbReference type="Pfam" id="PF01983">
    <property type="entry name" value="CofC"/>
    <property type="match status" value="1"/>
</dbReference>
<dbReference type="EC" id="2.7.7.105" evidence="5"/>
<feature type="binding site" evidence="5">
    <location>
        <position position="154"/>
    </location>
    <ligand>
        <name>phosphoenolpyruvate</name>
        <dbReference type="ChEBI" id="CHEBI:58702"/>
    </ligand>
</feature>
<gene>
    <name evidence="5" type="primary">fbiD</name>
    <name evidence="7" type="ORF">B0I08_10112</name>
</gene>